<name>A0A0K1PQ28_9BACT</name>
<keyword evidence="2" id="KW-1185">Reference proteome</keyword>
<proteinExistence type="predicted"/>
<dbReference type="EMBL" id="CP012333">
    <property type="protein sequence ID" value="AKU95491.1"/>
    <property type="molecule type" value="Genomic_DNA"/>
</dbReference>
<accession>A0A0K1PQ28</accession>
<gene>
    <name evidence="1" type="ORF">AKJ09_02155</name>
</gene>
<protein>
    <submittedName>
        <fullName evidence="1">Uncharacterized protein</fullName>
    </submittedName>
</protein>
<dbReference type="KEGG" id="llu:AKJ09_02155"/>
<evidence type="ECO:0000313" key="1">
    <source>
        <dbReference type="EMBL" id="AKU95491.1"/>
    </source>
</evidence>
<organism evidence="1 2">
    <name type="scientific">Labilithrix luteola</name>
    <dbReference type="NCBI Taxonomy" id="1391654"/>
    <lineage>
        <taxon>Bacteria</taxon>
        <taxon>Pseudomonadati</taxon>
        <taxon>Myxococcota</taxon>
        <taxon>Polyangia</taxon>
        <taxon>Polyangiales</taxon>
        <taxon>Labilitrichaceae</taxon>
        <taxon>Labilithrix</taxon>
    </lineage>
</organism>
<evidence type="ECO:0000313" key="2">
    <source>
        <dbReference type="Proteomes" id="UP000064967"/>
    </source>
</evidence>
<reference evidence="1 2" key="1">
    <citation type="submission" date="2015-08" db="EMBL/GenBank/DDBJ databases">
        <authorList>
            <person name="Babu N.S."/>
            <person name="Beckwith C.J."/>
            <person name="Beseler K.G."/>
            <person name="Brison A."/>
            <person name="Carone J.V."/>
            <person name="Caskin T.P."/>
            <person name="Diamond M."/>
            <person name="Durham M.E."/>
            <person name="Foxe J.M."/>
            <person name="Go M."/>
            <person name="Henderson B.A."/>
            <person name="Jones I.B."/>
            <person name="McGettigan J.A."/>
            <person name="Micheletti S.J."/>
            <person name="Nasrallah M.E."/>
            <person name="Ortiz D."/>
            <person name="Piller C.R."/>
            <person name="Privatt S.R."/>
            <person name="Schneider S.L."/>
            <person name="Sharp S."/>
            <person name="Smith T.C."/>
            <person name="Stanton J.D."/>
            <person name="Ullery H.E."/>
            <person name="Wilson R.J."/>
            <person name="Serrano M.G."/>
            <person name="Buck G."/>
            <person name="Lee V."/>
            <person name="Wang Y."/>
            <person name="Carvalho R."/>
            <person name="Voegtly L."/>
            <person name="Shi R."/>
            <person name="Duckworth R."/>
            <person name="Johnson A."/>
            <person name="Loviza R."/>
            <person name="Walstead R."/>
            <person name="Shah Z."/>
            <person name="Kiflezghi M."/>
            <person name="Wade K."/>
            <person name="Ball S.L."/>
            <person name="Bradley K.W."/>
            <person name="Asai D.J."/>
            <person name="Bowman C.A."/>
            <person name="Russell D.A."/>
            <person name="Pope W.H."/>
            <person name="Jacobs-Sera D."/>
            <person name="Hendrix R.W."/>
            <person name="Hatfull G.F."/>
        </authorList>
    </citation>
    <scope>NUCLEOTIDE SEQUENCE [LARGE SCALE GENOMIC DNA]</scope>
    <source>
        <strain evidence="1 2">DSM 27648</strain>
    </source>
</reference>
<dbReference type="Proteomes" id="UP000064967">
    <property type="component" value="Chromosome"/>
</dbReference>
<sequence>MAAPSTSHTIATALAVGVREVMLRYFAAYSRPCASSRVAIAARNQINTPPPHFEV</sequence>
<dbReference type="AlphaFoldDB" id="A0A0K1PQ28"/>